<dbReference type="FunFam" id="3.30.160.60:FF:000299">
    <property type="entry name" value="Zinc finger protein 593"/>
    <property type="match status" value="1"/>
</dbReference>
<evidence type="ECO:0000259" key="14">
    <source>
        <dbReference type="PROSITE" id="PS00028"/>
    </source>
</evidence>
<dbReference type="Gene3D" id="3.30.160.60">
    <property type="entry name" value="Classic Zinc Finger"/>
    <property type="match status" value="1"/>
</dbReference>
<dbReference type="AlphaFoldDB" id="A0ABD2XPP4"/>
<evidence type="ECO:0000256" key="10">
    <source>
        <dbReference type="ARBA" id="ARBA00057732"/>
    </source>
</evidence>
<protein>
    <recommendedName>
        <fullName evidence="12">Zinc finger protein 593 homolog</fullName>
    </recommendedName>
</protein>
<evidence type="ECO:0000256" key="5">
    <source>
        <dbReference type="ARBA" id="ARBA00022723"/>
    </source>
</evidence>
<gene>
    <name evidence="15" type="ORF">TKK_000595</name>
</gene>
<dbReference type="InterPro" id="IPR036236">
    <property type="entry name" value="Znf_C2H2_sf"/>
</dbReference>
<comment type="similarity">
    <text evidence="9">Belongs to the ZNF593/BUD20 C2H2-type zinc-finger protein family.</text>
</comment>
<dbReference type="EMBL" id="JBJJXI010000011">
    <property type="protein sequence ID" value="KAL3407332.1"/>
    <property type="molecule type" value="Genomic_DNA"/>
</dbReference>
<keyword evidence="7" id="KW-0862">Zinc</keyword>
<dbReference type="SMART" id="SM00451">
    <property type="entry name" value="ZnF_U1"/>
    <property type="match status" value="1"/>
</dbReference>
<evidence type="ECO:0000256" key="11">
    <source>
        <dbReference type="ARBA" id="ARBA00065398"/>
    </source>
</evidence>
<evidence type="ECO:0000256" key="13">
    <source>
        <dbReference type="SAM" id="MobiDB-lite"/>
    </source>
</evidence>
<dbReference type="GO" id="GO:0005737">
    <property type="term" value="C:cytoplasm"/>
    <property type="evidence" value="ECO:0007669"/>
    <property type="project" value="UniProtKB-SubCell"/>
</dbReference>
<sequence>MGVKARRQNVKNVKRRKRDLDEINEDLKDKNVDKLLNQEVDYDLPGAAQHYCVTCARHFIHRQAILDHYKTKVHKRRLKALETEPYTVKDAEAAAGLGTFKQPQKRKIETVDKEERAEKRSKVEDNSGDVSMNPE</sequence>
<evidence type="ECO:0000313" key="15">
    <source>
        <dbReference type="EMBL" id="KAL3407332.1"/>
    </source>
</evidence>
<accession>A0ABD2XPP4</accession>
<feature type="region of interest" description="Disordered" evidence="13">
    <location>
        <begin position="104"/>
        <end position="135"/>
    </location>
</feature>
<dbReference type="GO" id="GO:0008270">
    <property type="term" value="F:zinc ion binding"/>
    <property type="evidence" value="ECO:0007669"/>
    <property type="project" value="UniProtKB-KW"/>
</dbReference>
<dbReference type="GO" id="GO:0005634">
    <property type="term" value="C:nucleus"/>
    <property type="evidence" value="ECO:0007669"/>
    <property type="project" value="UniProtKB-SubCell"/>
</dbReference>
<comment type="function">
    <text evidence="10">Involved in pre-60S ribosomal particles maturation by promoting the nuclear export of the 60S ribosome.</text>
</comment>
<keyword evidence="16" id="KW-1185">Reference proteome</keyword>
<comment type="caution">
    <text evidence="15">The sequence shown here is derived from an EMBL/GenBank/DDBJ whole genome shotgun (WGS) entry which is preliminary data.</text>
</comment>
<keyword evidence="6" id="KW-0863">Zinc-finger</keyword>
<evidence type="ECO:0000256" key="9">
    <source>
        <dbReference type="ARBA" id="ARBA00038064"/>
    </source>
</evidence>
<evidence type="ECO:0000256" key="8">
    <source>
        <dbReference type="ARBA" id="ARBA00023242"/>
    </source>
</evidence>
<evidence type="ECO:0000256" key="7">
    <source>
        <dbReference type="ARBA" id="ARBA00022833"/>
    </source>
</evidence>
<evidence type="ECO:0000256" key="4">
    <source>
        <dbReference type="ARBA" id="ARBA00022517"/>
    </source>
</evidence>
<proteinExistence type="inferred from homology"/>
<evidence type="ECO:0000256" key="12">
    <source>
        <dbReference type="ARBA" id="ARBA00068297"/>
    </source>
</evidence>
<dbReference type="Proteomes" id="UP001627154">
    <property type="component" value="Unassembled WGS sequence"/>
</dbReference>
<keyword evidence="5" id="KW-0479">Metal-binding</keyword>
<dbReference type="PANTHER" id="PTHR46095">
    <property type="entry name" value="ZINC FINGER PROTEIN 593"/>
    <property type="match status" value="1"/>
</dbReference>
<dbReference type="PANTHER" id="PTHR46095:SF1">
    <property type="entry name" value="ZINC FINGER PROTEIN 593"/>
    <property type="match status" value="1"/>
</dbReference>
<dbReference type="Pfam" id="PF12171">
    <property type="entry name" value="zf-C2H2_jaz"/>
    <property type="match status" value="1"/>
</dbReference>
<evidence type="ECO:0000256" key="1">
    <source>
        <dbReference type="ARBA" id="ARBA00004123"/>
    </source>
</evidence>
<keyword evidence="8" id="KW-0539">Nucleus</keyword>
<dbReference type="SUPFAM" id="SSF57667">
    <property type="entry name" value="beta-beta-alpha zinc fingers"/>
    <property type="match status" value="1"/>
</dbReference>
<dbReference type="InterPro" id="IPR051879">
    <property type="entry name" value="C2H2-ZF_Maturation_Protein"/>
</dbReference>
<dbReference type="GO" id="GO:0043021">
    <property type="term" value="F:ribonucleoprotein complex binding"/>
    <property type="evidence" value="ECO:0007669"/>
    <property type="project" value="UniProtKB-ARBA"/>
</dbReference>
<organism evidence="15 16">
    <name type="scientific">Trichogramma kaykai</name>
    <dbReference type="NCBI Taxonomy" id="54128"/>
    <lineage>
        <taxon>Eukaryota</taxon>
        <taxon>Metazoa</taxon>
        <taxon>Ecdysozoa</taxon>
        <taxon>Arthropoda</taxon>
        <taxon>Hexapoda</taxon>
        <taxon>Insecta</taxon>
        <taxon>Pterygota</taxon>
        <taxon>Neoptera</taxon>
        <taxon>Endopterygota</taxon>
        <taxon>Hymenoptera</taxon>
        <taxon>Apocrita</taxon>
        <taxon>Proctotrupomorpha</taxon>
        <taxon>Chalcidoidea</taxon>
        <taxon>Trichogrammatidae</taxon>
        <taxon>Trichogramma</taxon>
    </lineage>
</organism>
<comment type="subunit">
    <text evidence="11">Associates with pre-60S ribosomal particles; released from the pre-60S particle very early in the cytoplasm.</text>
</comment>
<evidence type="ECO:0000313" key="16">
    <source>
        <dbReference type="Proteomes" id="UP001627154"/>
    </source>
</evidence>
<evidence type="ECO:0000256" key="3">
    <source>
        <dbReference type="ARBA" id="ARBA00022490"/>
    </source>
</evidence>
<dbReference type="GO" id="GO:0042254">
    <property type="term" value="P:ribosome biogenesis"/>
    <property type="evidence" value="ECO:0007669"/>
    <property type="project" value="UniProtKB-KW"/>
</dbReference>
<reference evidence="15 16" key="1">
    <citation type="journal article" date="2024" name="bioRxiv">
        <title>A reference genome for Trichogramma kaykai: A tiny desert-dwelling parasitoid wasp with competing sex-ratio distorters.</title>
        <authorList>
            <person name="Culotta J."/>
            <person name="Lindsey A.R."/>
        </authorList>
    </citation>
    <scope>NUCLEOTIDE SEQUENCE [LARGE SCALE GENOMIC DNA]</scope>
    <source>
        <strain evidence="15 16">KSX58</strain>
    </source>
</reference>
<comment type="subcellular location">
    <subcellularLocation>
        <location evidence="2">Cytoplasm</location>
    </subcellularLocation>
    <subcellularLocation>
        <location evidence="1">Nucleus</location>
    </subcellularLocation>
</comment>
<name>A0ABD2XPP4_9HYME</name>
<keyword evidence="4" id="KW-0690">Ribosome biogenesis</keyword>
<dbReference type="InterPro" id="IPR022755">
    <property type="entry name" value="Znf_C2H2_jaz"/>
</dbReference>
<dbReference type="PROSITE" id="PS00028">
    <property type="entry name" value="ZINC_FINGER_C2H2_1"/>
    <property type="match status" value="1"/>
</dbReference>
<evidence type="ECO:0000256" key="2">
    <source>
        <dbReference type="ARBA" id="ARBA00004496"/>
    </source>
</evidence>
<dbReference type="InterPro" id="IPR013087">
    <property type="entry name" value="Znf_C2H2_type"/>
</dbReference>
<evidence type="ECO:0000256" key="6">
    <source>
        <dbReference type="ARBA" id="ARBA00022771"/>
    </source>
</evidence>
<dbReference type="InterPro" id="IPR003604">
    <property type="entry name" value="Matrin/U1-like-C_Znf_C2H2"/>
</dbReference>
<feature type="compositionally biased region" description="Basic and acidic residues" evidence="13">
    <location>
        <begin position="106"/>
        <end position="125"/>
    </location>
</feature>
<keyword evidence="3" id="KW-0963">Cytoplasm</keyword>
<feature type="domain" description="C2H2-type" evidence="14">
    <location>
        <begin position="52"/>
        <end position="74"/>
    </location>
</feature>